<gene>
    <name evidence="10" type="ORF">SMAX5B_011272</name>
</gene>
<dbReference type="Gene3D" id="3.20.20.70">
    <property type="entry name" value="Aldolase class I"/>
    <property type="match status" value="1"/>
</dbReference>
<dbReference type="Proteomes" id="UP000246464">
    <property type="component" value="Chromosome 6"/>
</dbReference>
<keyword evidence="2" id="KW-0662">Pyridine nucleotide biosynthesis</keyword>
<organism evidence="10 11">
    <name type="scientific">Scophthalmus maximus</name>
    <name type="common">Turbot</name>
    <name type="synonym">Psetta maxima</name>
    <dbReference type="NCBI Taxonomy" id="52904"/>
    <lineage>
        <taxon>Eukaryota</taxon>
        <taxon>Metazoa</taxon>
        <taxon>Chordata</taxon>
        <taxon>Craniata</taxon>
        <taxon>Vertebrata</taxon>
        <taxon>Euteleostomi</taxon>
        <taxon>Actinopterygii</taxon>
        <taxon>Neopterygii</taxon>
        <taxon>Teleostei</taxon>
        <taxon>Neoteleostei</taxon>
        <taxon>Acanthomorphata</taxon>
        <taxon>Carangaria</taxon>
        <taxon>Pleuronectiformes</taxon>
        <taxon>Pleuronectoidei</taxon>
        <taxon>Scophthalmidae</taxon>
        <taxon>Scophthalmus</taxon>
    </lineage>
</organism>
<evidence type="ECO:0000259" key="8">
    <source>
        <dbReference type="Pfam" id="PF04095"/>
    </source>
</evidence>
<feature type="region of interest" description="Disordered" evidence="7">
    <location>
        <begin position="112"/>
        <end position="146"/>
    </location>
</feature>
<dbReference type="GO" id="GO:0047280">
    <property type="term" value="F:nicotinamide phosphoribosyltransferase activity"/>
    <property type="evidence" value="ECO:0007669"/>
    <property type="project" value="UniProtKB-EC"/>
</dbReference>
<dbReference type="EC" id="2.4.2.12" evidence="4"/>
<keyword evidence="11" id="KW-1185">Reference proteome</keyword>
<name>A0A2U9BHJ1_SCOMX</name>
<comment type="catalytic activity">
    <reaction evidence="6">
        <text>beta-nicotinamide D-ribonucleotide + diphosphate = 5-phospho-alpha-D-ribose 1-diphosphate + nicotinamide + H(+)</text>
        <dbReference type="Rhea" id="RHEA:16149"/>
        <dbReference type="ChEBI" id="CHEBI:14649"/>
        <dbReference type="ChEBI" id="CHEBI:15378"/>
        <dbReference type="ChEBI" id="CHEBI:17154"/>
        <dbReference type="ChEBI" id="CHEBI:33019"/>
        <dbReference type="ChEBI" id="CHEBI:58017"/>
        <dbReference type="EC" id="2.4.2.12"/>
    </reaction>
    <physiologicalReaction direction="right-to-left" evidence="6">
        <dbReference type="Rhea" id="RHEA:16151"/>
    </physiologicalReaction>
</comment>
<dbReference type="NCBIfam" id="NF006629">
    <property type="entry name" value="PRK09198.1"/>
    <property type="match status" value="1"/>
</dbReference>
<evidence type="ECO:0000256" key="5">
    <source>
        <dbReference type="ARBA" id="ARBA00035036"/>
    </source>
</evidence>
<keyword evidence="10" id="KW-0328">Glycosyltransferase</keyword>
<evidence type="ECO:0000256" key="7">
    <source>
        <dbReference type="SAM" id="MobiDB-lite"/>
    </source>
</evidence>
<comment type="similarity">
    <text evidence="1">Belongs to the NAPRTase family.</text>
</comment>
<dbReference type="InterPro" id="IPR016471">
    <property type="entry name" value="Nicotinamide_PRibTrfase"/>
</dbReference>
<dbReference type="EMBL" id="CP026248">
    <property type="protein sequence ID" value="AWP03508.1"/>
    <property type="molecule type" value="Genomic_DNA"/>
</dbReference>
<dbReference type="AlphaFoldDB" id="A0A2U9BHJ1"/>
<dbReference type="InterPro" id="IPR036068">
    <property type="entry name" value="Nicotinate_pribotase-like_C"/>
</dbReference>
<evidence type="ECO:0000256" key="2">
    <source>
        <dbReference type="ARBA" id="ARBA00022642"/>
    </source>
</evidence>
<feature type="domain" description="Nicotinamide phosphoribosyltransferase N-terminal" evidence="9">
    <location>
        <begin position="154"/>
        <end position="253"/>
    </location>
</feature>
<dbReference type="SUPFAM" id="SSF51690">
    <property type="entry name" value="Nicotinate/Quinolinate PRTase C-terminal domain-like"/>
    <property type="match status" value="1"/>
</dbReference>
<feature type="region of interest" description="Disordered" evidence="7">
    <location>
        <begin position="25"/>
        <end position="47"/>
    </location>
</feature>
<dbReference type="PANTHER" id="PTHR43816:SF2">
    <property type="entry name" value="NICOTINAMIDE PHOSPHORIBOSYLTRANSFERASE"/>
    <property type="match status" value="1"/>
</dbReference>
<accession>A0A2U9BHJ1</accession>
<dbReference type="InterPro" id="IPR041529">
    <property type="entry name" value="DUF5598"/>
</dbReference>
<evidence type="ECO:0000256" key="6">
    <source>
        <dbReference type="ARBA" id="ARBA00047835"/>
    </source>
</evidence>
<keyword evidence="10" id="KW-0808">Transferase</keyword>
<dbReference type="STRING" id="52904.ENSSMAP00000005245"/>
<dbReference type="GO" id="GO:0009435">
    <property type="term" value="P:NAD+ biosynthetic process"/>
    <property type="evidence" value="ECO:0007669"/>
    <property type="project" value="UniProtKB-UniPathway"/>
</dbReference>
<evidence type="ECO:0000256" key="4">
    <source>
        <dbReference type="ARBA" id="ARBA00035024"/>
    </source>
</evidence>
<protein>
    <recommendedName>
        <fullName evidence="5">Nicotinamide phosphoribosyltransferase</fullName>
        <ecNumber evidence="4">2.4.2.12</ecNumber>
    </recommendedName>
</protein>
<dbReference type="PANTHER" id="PTHR43816">
    <property type="entry name" value="NICOTINAMIDE PHOSPHORIBOSYLTRANSFERASE"/>
    <property type="match status" value="1"/>
</dbReference>
<dbReference type="Pfam" id="PF18127">
    <property type="entry name" value="NAMPT_N"/>
    <property type="match status" value="1"/>
</dbReference>
<dbReference type="CDD" id="cd01569">
    <property type="entry name" value="PBEF_like"/>
    <property type="match status" value="1"/>
</dbReference>
<evidence type="ECO:0000259" key="9">
    <source>
        <dbReference type="Pfam" id="PF18127"/>
    </source>
</evidence>
<proteinExistence type="inferred from homology"/>
<evidence type="ECO:0000256" key="1">
    <source>
        <dbReference type="ARBA" id="ARBA00010897"/>
    </source>
</evidence>
<evidence type="ECO:0000313" key="11">
    <source>
        <dbReference type="Proteomes" id="UP000246464"/>
    </source>
</evidence>
<evidence type="ECO:0000313" key="10">
    <source>
        <dbReference type="EMBL" id="AWP03508.1"/>
    </source>
</evidence>
<feature type="compositionally biased region" description="Basic and acidic residues" evidence="7">
    <location>
        <begin position="121"/>
        <end position="135"/>
    </location>
</feature>
<dbReference type="Pfam" id="PF04095">
    <property type="entry name" value="NAPRTase"/>
    <property type="match status" value="1"/>
</dbReference>
<dbReference type="UniPathway" id="UPA00253"/>
<dbReference type="InterPro" id="IPR013785">
    <property type="entry name" value="Aldolase_TIM"/>
</dbReference>
<reference evidence="10 11" key="1">
    <citation type="submission" date="2017-12" db="EMBL/GenBank/DDBJ databases">
        <title>Integrating genomic resources of turbot (Scophthalmus maximus) in depth evaluation of genetic and physical mapping variation across individuals.</title>
        <authorList>
            <person name="Martinez P."/>
        </authorList>
    </citation>
    <scope>NUCLEOTIDE SEQUENCE [LARGE SCALE GENOMIC DNA]</scope>
</reference>
<dbReference type="InterPro" id="IPR041525">
    <property type="entry name" value="N/Namide_PRibTrfase"/>
</dbReference>
<evidence type="ECO:0000256" key="3">
    <source>
        <dbReference type="ARBA" id="ARBA00035007"/>
    </source>
</evidence>
<comment type="pathway">
    <text evidence="3">Cofactor biosynthesis; NAD(+) biosynthesis; nicotinamide D-ribonucleotide from 5-phospho-alpha-D-ribose 1-diphosphate and nicotinamide: step 1/1.</text>
</comment>
<feature type="domain" description="Nicotinate/nicotinamide phosphoribosyltransferase" evidence="8">
    <location>
        <begin position="326"/>
        <end position="565"/>
    </location>
</feature>
<sequence length="640" mass="71489">MRRGSAAGLREEEAGLWELTAVLKPDPPAASTMDEQPPDDPAESVGGGGVVTRGLDYEAGSLLTGINQHVPFYVIFFHYSHASSTNKASWFTANASKQILCLALAMSPEPKSATAACSPESRLELSESLRGDGRSPRRHAHSSSTSTMAAHDFNILLATDSYKITHYKQYPPNINNIYSYFECRRKKGSQLSEVVFFGLQYLLKKYLAGPVVTEEKIQEAKLFYQMHFKQDVFDEEGWRKLLEKHDGRLPIRIKAVPEGRIIPRGNVLFTVENTDPNFYWLTNYIETMLVQMWYPITVATISREFKKILAKHLKATSGSLEGLELKLHDFGYRGVSSQESAALGGAAHLVNFCSTDTVAGLLMAQRYYSCPMAGFSIPAAEHSTIISWGRNRENEAFERVLDQFSSGPVSVVSDSYDIFNACKHIWGDKLKERVMERSHDSCLVIRPDSGDPAETLIEVIKILEECFGCSVNAHGYKVLPSYLRIIQGDGIDLSSADEILQKLSDEGWSAENVFFGCGSALLQKLNRDTLNCAFKCSYVETNGKGMDVYKQPVTDPSKGSKRGRLSLRRNSDGLLETIERGAGKPEEDMLVTVFENGSLVKDYTLEEIRKNARLRDEDLEPALHNHKRELLHNHIINGIH</sequence>